<reference evidence="3 5" key="1">
    <citation type="submission" date="2024-05" db="EMBL/GenBank/DDBJ databases">
        <authorList>
            <person name="Zhao H."/>
            <person name="Xu Y."/>
            <person name="Lin S."/>
            <person name="Spain J.C."/>
            <person name="Zhou N.-Y."/>
        </authorList>
    </citation>
    <scope>NUCLEOTIDE SEQUENCE [LARGE SCALE GENOMIC DNA]</scope>
    <source>
        <strain evidence="3 5">NEAU-NG30</strain>
    </source>
</reference>
<accession>A0ABV0LGL8</accession>
<dbReference type="Pfam" id="PF13625">
    <property type="entry name" value="Helicase_C_3"/>
    <property type="match status" value="1"/>
</dbReference>
<protein>
    <submittedName>
        <fullName evidence="3">Helicase-associated domain-containing protein</fullName>
    </submittedName>
</protein>
<keyword evidence="3" id="KW-0547">Nucleotide-binding</keyword>
<gene>
    <name evidence="3" type="ORF">ABJI51_20370</name>
    <name evidence="4" type="ORF">ABJI51_26410</name>
</gene>
<proteinExistence type="predicted"/>
<keyword evidence="3" id="KW-0378">Hydrolase</keyword>
<dbReference type="GO" id="GO:0004386">
    <property type="term" value="F:helicase activity"/>
    <property type="evidence" value="ECO:0007669"/>
    <property type="project" value="UniProtKB-KW"/>
</dbReference>
<name>A0ABV0LGL8_9PSEU</name>
<dbReference type="RefSeq" id="WP_348952672.1">
    <property type="nucleotide sequence ID" value="NZ_JBDZYD010000007.1"/>
</dbReference>
<feature type="region of interest" description="Disordered" evidence="1">
    <location>
        <begin position="627"/>
        <end position="658"/>
    </location>
</feature>
<dbReference type="Proteomes" id="UP001440984">
    <property type="component" value="Unassembled WGS sequence"/>
</dbReference>
<evidence type="ECO:0000259" key="2">
    <source>
        <dbReference type="Pfam" id="PF13625"/>
    </source>
</evidence>
<sequence length="763" mass="82001">MTTADELLGRLTRLNADELAKLLAHRPDVLEEPWPRRLDVVAARLASPESIDAALLRLPLPLVQVMRAVQLCYVLGEGPAPLAEVARLLGATDVESYVDELAERSLLWREDDKVVLPRLLRRNSFQPEGLGLPVADLLGELGTPRLAKLAQANGLPHTERKRDLFLSLLDFFRDADRVRERFATAPGDARKLLLDMAEGVPEVEGHAPAGWAFEHGFLFATYYGSVAMPIEVALALRGPGRQLPFTPEEPEYAVTHVGTESGEAASSAAALRLLDRVSAILDMAAAEPFPLLKDGTIGTRLIKKVAKETGGTPAEIELAFDLAAQTGLLLADEPEPPRRGHKTPPPTLGINPELARPEPALLYRLLVTTWWDPVPPEFETDVDALVRRALVRLLARLDPGDAVADVGQLVRLVQWHAPMLPADDFAAYVRAALTEAELLGVVAHGAVTAAGRALLAGHGLVEVTDELVSRARTTALFGTDLTAIVPGSPDARLAALLDRVADRETQGTATSWRFSPSSVRRAFDQGATAGELLAELRTIAAGELPQPLVYLVNDVARRHGEAQVIDVASVVVGDAAVLAELAAHRKLAKLGLRAVAPTVLTSTVDAAGTVNALRDAGYAPTRHAADGSIVLPAREQQSAPKAAVRDADPDEGPPDPAEHAKRLLAAPASGPGLLRGQLARAMSDRYAGRLTTKQQQLCWQLEAGLPVDVLYREDGAEPEHLVIAYPELDGDLLDVWSLNERTYRRLDLARLDLAQASTAVSFA</sequence>
<keyword evidence="5" id="KW-1185">Reference proteome</keyword>
<dbReference type="InterPro" id="IPR032830">
    <property type="entry name" value="XPB/Ssl2_N"/>
</dbReference>
<evidence type="ECO:0000313" key="3">
    <source>
        <dbReference type="EMBL" id="MEQ0561447.1"/>
    </source>
</evidence>
<dbReference type="EMBL" id="JBDZYD010000010">
    <property type="protein sequence ID" value="MEQ0562629.1"/>
    <property type="molecule type" value="Genomic_DNA"/>
</dbReference>
<organism evidence="3 5">
    <name type="scientific">Amycolatopsis melonis</name>
    <dbReference type="NCBI Taxonomy" id="3156488"/>
    <lineage>
        <taxon>Bacteria</taxon>
        <taxon>Bacillati</taxon>
        <taxon>Actinomycetota</taxon>
        <taxon>Actinomycetes</taxon>
        <taxon>Pseudonocardiales</taxon>
        <taxon>Pseudonocardiaceae</taxon>
        <taxon>Amycolatopsis</taxon>
    </lineage>
</organism>
<feature type="region of interest" description="Disordered" evidence="1">
    <location>
        <begin position="332"/>
        <end position="351"/>
    </location>
</feature>
<keyword evidence="3" id="KW-0067">ATP-binding</keyword>
<feature type="domain" description="Helicase XPB/Ssl2 N-terminal" evidence="2">
    <location>
        <begin position="479"/>
        <end position="595"/>
    </location>
</feature>
<dbReference type="EMBL" id="JBDZYD010000007">
    <property type="protein sequence ID" value="MEQ0561447.1"/>
    <property type="molecule type" value="Genomic_DNA"/>
</dbReference>
<evidence type="ECO:0000256" key="1">
    <source>
        <dbReference type="SAM" id="MobiDB-lite"/>
    </source>
</evidence>
<evidence type="ECO:0000313" key="4">
    <source>
        <dbReference type="EMBL" id="MEQ0562629.1"/>
    </source>
</evidence>
<keyword evidence="3" id="KW-0347">Helicase</keyword>
<comment type="caution">
    <text evidence="3">The sequence shown here is derived from an EMBL/GenBank/DDBJ whole genome shotgun (WGS) entry which is preliminary data.</text>
</comment>
<evidence type="ECO:0000313" key="5">
    <source>
        <dbReference type="Proteomes" id="UP001440984"/>
    </source>
</evidence>